<name>A0A7C1CU14_9BACT</name>
<protein>
    <submittedName>
        <fullName evidence="1">Cyclase family protein</fullName>
    </submittedName>
</protein>
<dbReference type="EMBL" id="DSBT01000180">
    <property type="protein sequence ID" value="HDP77874.1"/>
    <property type="molecule type" value="Genomic_DNA"/>
</dbReference>
<dbReference type="PANTHER" id="PTHR31118:SF12">
    <property type="entry name" value="CYCLASE-LIKE PROTEIN 2"/>
    <property type="match status" value="1"/>
</dbReference>
<dbReference type="Proteomes" id="UP000886198">
    <property type="component" value="Unassembled WGS sequence"/>
</dbReference>
<accession>A0A7C1CU14</accession>
<dbReference type="GO" id="GO:0019441">
    <property type="term" value="P:L-tryptophan catabolic process to kynurenine"/>
    <property type="evidence" value="ECO:0007669"/>
    <property type="project" value="InterPro"/>
</dbReference>
<dbReference type="Gene3D" id="3.50.30.50">
    <property type="entry name" value="Putative cyclase"/>
    <property type="match status" value="1"/>
</dbReference>
<reference evidence="1" key="1">
    <citation type="journal article" date="2020" name="mSystems">
        <title>Genome- and Community-Level Interaction Insights into Carbon Utilization and Element Cycling Functions of Hydrothermarchaeota in Hydrothermal Sediment.</title>
        <authorList>
            <person name="Zhou Z."/>
            <person name="Liu Y."/>
            <person name="Xu W."/>
            <person name="Pan J."/>
            <person name="Luo Z.H."/>
            <person name="Li M."/>
        </authorList>
    </citation>
    <scope>NUCLEOTIDE SEQUENCE [LARGE SCALE GENOMIC DNA]</scope>
    <source>
        <strain evidence="1">SpSt-1179</strain>
    </source>
</reference>
<dbReference type="Pfam" id="PF04199">
    <property type="entry name" value="Cyclase"/>
    <property type="match status" value="1"/>
</dbReference>
<organism evidence="1">
    <name type="scientific">Mesotoga infera</name>
    <dbReference type="NCBI Taxonomy" id="1236046"/>
    <lineage>
        <taxon>Bacteria</taxon>
        <taxon>Thermotogati</taxon>
        <taxon>Thermotogota</taxon>
        <taxon>Thermotogae</taxon>
        <taxon>Kosmotogales</taxon>
        <taxon>Kosmotogaceae</taxon>
        <taxon>Mesotoga</taxon>
    </lineage>
</organism>
<dbReference type="InterPro" id="IPR007325">
    <property type="entry name" value="KFase/CYL"/>
</dbReference>
<gene>
    <name evidence="1" type="ORF">ENN47_06790</name>
</gene>
<sequence>MREFVDLTRTVEDNQPVYPGDDSTRLRRSRVLEEDGFNNHRLEISMHSGTHIDGPMHLTQSDLYVDRIEIDRLIGNGVLLDVRGEMEIKMKSQYEDAVSQDSILLFWTGRDSLFGNEEYFLENPYLTYELAEFLVKRKTRMVGFDSSSPDRFPYDIHRILFSGGCFIAENLTGLEKLSGSKELEIFAIPLKIHADSSVARIFAAVT</sequence>
<dbReference type="GO" id="GO:0004061">
    <property type="term" value="F:arylformamidase activity"/>
    <property type="evidence" value="ECO:0007669"/>
    <property type="project" value="InterPro"/>
</dbReference>
<dbReference type="InterPro" id="IPR037175">
    <property type="entry name" value="KFase_sf"/>
</dbReference>
<dbReference type="SUPFAM" id="SSF102198">
    <property type="entry name" value="Putative cyclase"/>
    <property type="match status" value="1"/>
</dbReference>
<dbReference type="AlphaFoldDB" id="A0A7C1CU14"/>
<evidence type="ECO:0000313" key="1">
    <source>
        <dbReference type="EMBL" id="HDP77874.1"/>
    </source>
</evidence>
<comment type="caution">
    <text evidence="1">The sequence shown here is derived from an EMBL/GenBank/DDBJ whole genome shotgun (WGS) entry which is preliminary data.</text>
</comment>
<dbReference type="PANTHER" id="PTHR31118">
    <property type="entry name" value="CYCLASE-LIKE PROTEIN 2"/>
    <property type="match status" value="1"/>
</dbReference>
<proteinExistence type="predicted"/>